<proteinExistence type="predicted"/>
<accession>A0A6P6YD03</accession>
<dbReference type="InterPro" id="IPR036079">
    <property type="entry name" value="ATPase_csu/dsu_sf"/>
</dbReference>
<evidence type="ECO:0000313" key="4">
    <source>
        <dbReference type="RefSeq" id="XP_027202786.1"/>
    </source>
</evidence>
<keyword evidence="1" id="KW-0813">Transport</keyword>
<dbReference type="OrthoDB" id="10250083at2759"/>
<dbReference type="GO" id="GO:0033179">
    <property type="term" value="C:proton-transporting V-type ATPase, V0 domain"/>
    <property type="evidence" value="ECO:0007669"/>
    <property type="project" value="InterPro"/>
</dbReference>
<dbReference type="RefSeq" id="XP_027202786.1">
    <property type="nucleotide sequence ID" value="XM_027346985.1"/>
</dbReference>
<protein>
    <submittedName>
        <fullName evidence="4">Uncharacterized protein LOC113796680</fullName>
    </submittedName>
</protein>
<dbReference type="InParanoid" id="A0A6P6YD03"/>
<keyword evidence="2" id="KW-0406">Ion transport</keyword>
<sequence>MDLLCYNRENGQLDAFLRGFYSKLLKKDTYKKFQECERLDDIIPCLDDTVYEKYFEDEQKFTDIKSFVIQFKRALAEDYKLFCRYASPLAHKFIDYLSYESIIDNIILLLQFSVEERSKPDVINMLDPLGWNNDLELLLHFNGELTELFRIVLFDTPVGPYFERYLELLRDGNSELNFTLDQIDFELMRVCLIRFWLEDYYNFVYGKIYVLSGTNIHEYEELEIISDENDDKSVVKTKKRKLDLFSANICDQKEAVIKGNLKVQNASVLIGSGLLKVYGSISAAQGMNIDYGSQVQVGFGKNKENADFLKNHFNHPLLKEDVLSEITMIDITCPNRSINNKTIKKGDHGSVVRHQGDMNINKILSINKNSELVLLGRMKADMLEIGLGSKITILESNNHTLTTSKYCVEISTHLFMSNFTVFKCHCAILAELIEIENADLFKVKDLTVNTNFIIDGIQKMEVGHQLIIHENLHLENVVAQLNKLISSDKIVFKNNAMINTNSIIMKGCLLALSNKVKTEIKELTIIDAEICDRVTIFASTNSELDILNLAIENGTTKMQESTNISKEVPIDNIILLESKSRAKITVIKGNTTLIARDNSNLDITYKTNLSKIPIIESLTGSFINILKANQLILDLAKVILNAKLHFSFAEKLVINNINSYTNSKISLNGNNIFISNLIDIEERSTMLIQANNTEITTNTTISTRSALFINSEKINNNTCNKNSLVKVNLHEVNNQLIVRDYSTLEINSLLSIKEAIELLVSSQKKIATIS</sequence>
<dbReference type="InterPro" id="IPR016727">
    <property type="entry name" value="ATPase_V0-cplx_dsu"/>
</dbReference>
<keyword evidence="3" id="KW-1185">Reference proteome</keyword>
<gene>
    <name evidence="4" type="primary">LOC113796680</name>
</gene>
<organism evidence="3 4">
    <name type="scientific">Dermatophagoides pteronyssinus</name>
    <name type="common">European house dust mite</name>
    <dbReference type="NCBI Taxonomy" id="6956"/>
    <lineage>
        <taxon>Eukaryota</taxon>
        <taxon>Metazoa</taxon>
        <taxon>Ecdysozoa</taxon>
        <taxon>Arthropoda</taxon>
        <taxon>Chelicerata</taxon>
        <taxon>Arachnida</taxon>
        <taxon>Acari</taxon>
        <taxon>Acariformes</taxon>
        <taxon>Sarcoptiformes</taxon>
        <taxon>Astigmata</taxon>
        <taxon>Psoroptidia</taxon>
        <taxon>Analgoidea</taxon>
        <taxon>Pyroglyphidae</taxon>
        <taxon>Dermatophagoidinae</taxon>
        <taxon>Dermatophagoides</taxon>
    </lineage>
</organism>
<dbReference type="InterPro" id="IPR002843">
    <property type="entry name" value="ATPase_V0-cplx_csu/dsu"/>
</dbReference>
<evidence type="ECO:0000256" key="1">
    <source>
        <dbReference type="ARBA" id="ARBA00022448"/>
    </source>
</evidence>
<dbReference type="Gene3D" id="1.10.132.50">
    <property type="entry name" value="ATP synthase (C/AC39) subunit, domain 3"/>
    <property type="match status" value="1"/>
</dbReference>
<dbReference type="KEGG" id="dpte:113796680"/>
<dbReference type="GO" id="GO:0046961">
    <property type="term" value="F:proton-transporting ATPase activity, rotational mechanism"/>
    <property type="evidence" value="ECO:0007669"/>
    <property type="project" value="InterPro"/>
</dbReference>
<name>A0A6P6YD03_DERPT</name>
<dbReference type="InterPro" id="IPR044911">
    <property type="entry name" value="V-type_ATPase_csu/dsu_dom_3"/>
</dbReference>
<dbReference type="SUPFAM" id="SSF103486">
    <property type="entry name" value="V-type ATP synthase subunit C"/>
    <property type="match status" value="1"/>
</dbReference>
<evidence type="ECO:0000256" key="2">
    <source>
        <dbReference type="ARBA" id="ARBA00023065"/>
    </source>
</evidence>
<dbReference type="PANTHER" id="PTHR11028">
    <property type="entry name" value="VACUOLAR ATP SYNTHASE SUBUNIT AC39"/>
    <property type="match status" value="1"/>
</dbReference>
<reference evidence="4" key="1">
    <citation type="submission" date="2025-08" db="UniProtKB">
        <authorList>
            <consortium name="RefSeq"/>
        </authorList>
    </citation>
    <scope>IDENTIFICATION</scope>
    <source>
        <strain evidence="4">Airmid</strain>
    </source>
</reference>
<dbReference type="Proteomes" id="UP000515146">
    <property type="component" value="Unplaced"/>
</dbReference>
<dbReference type="Pfam" id="PF01992">
    <property type="entry name" value="vATP-synt_AC39"/>
    <property type="match status" value="1"/>
</dbReference>
<evidence type="ECO:0000313" key="3">
    <source>
        <dbReference type="Proteomes" id="UP000515146"/>
    </source>
</evidence>
<dbReference type="AlphaFoldDB" id="A0A6P6YD03"/>